<dbReference type="PANTHER" id="PTHR33055:SF15">
    <property type="entry name" value="TRANSPOSASE-RELATED"/>
    <property type="match status" value="1"/>
</dbReference>
<dbReference type="GO" id="GO:0006313">
    <property type="term" value="P:DNA transposition"/>
    <property type="evidence" value="ECO:0007669"/>
    <property type="project" value="InterPro"/>
</dbReference>
<evidence type="ECO:0000313" key="3">
    <source>
        <dbReference type="Proteomes" id="UP000287296"/>
    </source>
</evidence>
<dbReference type="OrthoDB" id="9790935at2"/>
<protein>
    <submittedName>
        <fullName evidence="2">IS110 family transposase</fullName>
    </submittedName>
</protein>
<dbReference type="InterPro" id="IPR003346">
    <property type="entry name" value="Transposase_20"/>
</dbReference>
<dbReference type="InterPro" id="IPR047650">
    <property type="entry name" value="Transpos_IS110"/>
</dbReference>
<dbReference type="AlphaFoldDB" id="A0A429XB57"/>
<accession>A0A429XB57</accession>
<dbReference type="GO" id="GO:0003677">
    <property type="term" value="F:DNA binding"/>
    <property type="evidence" value="ECO:0007669"/>
    <property type="project" value="InterPro"/>
</dbReference>
<name>A0A429XB57_SIMTE</name>
<dbReference type="Proteomes" id="UP000287296">
    <property type="component" value="Unassembled WGS sequence"/>
</dbReference>
<evidence type="ECO:0000259" key="1">
    <source>
        <dbReference type="Pfam" id="PF02371"/>
    </source>
</evidence>
<organism evidence="2 3">
    <name type="scientific">Siminovitchia terrae</name>
    <name type="common">Bacillus terrae</name>
    <dbReference type="NCBI Taxonomy" id="1914933"/>
    <lineage>
        <taxon>Bacteria</taxon>
        <taxon>Bacillati</taxon>
        <taxon>Bacillota</taxon>
        <taxon>Bacilli</taxon>
        <taxon>Bacillales</taxon>
        <taxon>Bacillaceae</taxon>
        <taxon>Siminovitchia</taxon>
    </lineage>
</organism>
<dbReference type="PANTHER" id="PTHR33055">
    <property type="entry name" value="TRANSPOSASE FOR INSERTION SEQUENCE ELEMENT IS1111A"/>
    <property type="match status" value="1"/>
</dbReference>
<sequence>MERYYHPKKIVAFAGIDPTVFEFGTIKGTQNRITKKGSSRLRQTIYIAVKCTIRDCRKQKTTDEIIPRNKRLRAFYDKKREEGNPYKVALIACANKLLHWICALLKNITRFSLI</sequence>
<proteinExistence type="predicted"/>
<comment type="caution">
    <text evidence="2">The sequence shown here is derived from an EMBL/GenBank/DDBJ whole genome shotgun (WGS) entry which is preliminary data.</text>
</comment>
<dbReference type="Pfam" id="PF02371">
    <property type="entry name" value="Transposase_20"/>
    <property type="match status" value="1"/>
</dbReference>
<evidence type="ECO:0000313" key="2">
    <source>
        <dbReference type="EMBL" id="RST60589.1"/>
    </source>
</evidence>
<reference evidence="2 3" key="1">
    <citation type="submission" date="2018-12" db="EMBL/GenBank/DDBJ databases">
        <authorList>
            <person name="Sun L."/>
            <person name="Chen Z."/>
        </authorList>
    </citation>
    <scope>NUCLEOTIDE SEQUENCE [LARGE SCALE GENOMIC DNA]</scope>
    <source>
        <strain evidence="2 3">LMG 29736</strain>
    </source>
</reference>
<gene>
    <name evidence="2" type="ORF">D5F11_006190</name>
</gene>
<dbReference type="GO" id="GO:0004803">
    <property type="term" value="F:transposase activity"/>
    <property type="evidence" value="ECO:0007669"/>
    <property type="project" value="InterPro"/>
</dbReference>
<dbReference type="EMBL" id="QYTW02000004">
    <property type="protein sequence ID" value="RST60589.1"/>
    <property type="molecule type" value="Genomic_DNA"/>
</dbReference>
<feature type="domain" description="Transposase IS116/IS110/IS902 C-terminal" evidence="1">
    <location>
        <begin position="1"/>
        <end position="56"/>
    </location>
</feature>